<feature type="chain" id="PRO_5045120968" description="Aspartyl protease" evidence="1">
    <location>
        <begin position="21"/>
        <end position="330"/>
    </location>
</feature>
<dbReference type="InterPro" id="IPR001969">
    <property type="entry name" value="Aspartic_peptidase_AS"/>
</dbReference>
<comment type="caution">
    <text evidence="2">The sequence shown here is derived from an EMBL/GenBank/DDBJ whole genome shotgun (WGS) entry which is preliminary data.</text>
</comment>
<evidence type="ECO:0000313" key="2">
    <source>
        <dbReference type="EMBL" id="GAA5132643.1"/>
    </source>
</evidence>
<dbReference type="EMBL" id="BAABIA010000001">
    <property type="protein sequence ID" value="GAA5132643.1"/>
    <property type="molecule type" value="Genomic_DNA"/>
</dbReference>
<dbReference type="PROSITE" id="PS00141">
    <property type="entry name" value="ASP_PROTEASE"/>
    <property type="match status" value="1"/>
</dbReference>
<keyword evidence="3" id="KW-1185">Reference proteome</keyword>
<evidence type="ECO:0000313" key="3">
    <source>
        <dbReference type="Proteomes" id="UP001499852"/>
    </source>
</evidence>
<feature type="signal peptide" evidence="1">
    <location>
        <begin position="1"/>
        <end position="20"/>
    </location>
</feature>
<evidence type="ECO:0000256" key="1">
    <source>
        <dbReference type="SAM" id="SignalP"/>
    </source>
</evidence>
<proteinExistence type="predicted"/>
<dbReference type="CDD" id="cd05483">
    <property type="entry name" value="retropepsin_like_bacteria"/>
    <property type="match status" value="1"/>
</dbReference>
<dbReference type="Gene3D" id="2.40.70.10">
    <property type="entry name" value="Acid Proteases"/>
    <property type="match status" value="2"/>
</dbReference>
<evidence type="ECO:0008006" key="4">
    <source>
        <dbReference type="Google" id="ProtNLM"/>
    </source>
</evidence>
<accession>A0ABP9NSG8</accession>
<dbReference type="RefSeq" id="WP_345734415.1">
    <property type="nucleotide sequence ID" value="NZ_BAABIA010000001.1"/>
</dbReference>
<dbReference type="InterPro" id="IPR021109">
    <property type="entry name" value="Peptidase_aspartic_dom_sf"/>
</dbReference>
<protein>
    <recommendedName>
        <fullName evidence="4">Aspartyl protease</fullName>
    </recommendedName>
</protein>
<organism evidence="2 3">
    <name type="scientific">Prosthecobacter algae</name>
    <dbReference type="NCBI Taxonomy" id="1144682"/>
    <lineage>
        <taxon>Bacteria</taxon>
        <taxon>Pseudomonadati</taxon>
        <taxon>Verrucomicrobiota</taxon>
        <taxon>Verrucomicrobiia</taxon>
        <taxon>Verrucomicrobiales</taxon>
        <taxon>Verrucomicrobiaceae</taxon>
        <taxon>Prosthecobacter</taxon>
    </lineage>
</organism>
<dbReference type="Proteomes" id="UP001499852">
    <property type="component" value="Unassembled WGS sequence"/>
</dbReference>
<reference evidence="3" key="1">
    <citation type="journal article" date="2019" name="Int. J. Syst. Evol. Microbiol.">
        <title>The Global Catalogue of Microorganisms (GCM) 10K type strain sequencing project: providing services to taxonomists for standard genome sequencing and annotation.</title>
        <authorList>
            <consortium name="The Broad Institute Genomics Platform"/>
            <consortium name="The Broad Institute Genome Sequencing Center for Infectious Disease"/>
            <person name="Wu L."/>
            <person name="Ma J."/>
        </authorList>
    </citation>
    <scope>NUCLEOTIDE SEQUENCE [LARGE SCALE GENOMIC DNA]</scope>
    <source>
        <strain evidence="3">JCM 18053</strain>
    </source>
</reference>
<keyword evidence="1" id="KW-0732">Signal</keyword>
<dbReference type="SUPFAM" id="SSF50630">
    <property type="entry name" value="Acid proteases"/>
    <property type="match status" value="1"/>
</dbReference>
<sequence length="330" mass="36410">MRAFAALSLLLFLPGCTELADHGPASARTLARMETQAVTKDVFLRRMQTVVPLPTSPVTLPFKLVDGVPVAKARLNNHGPVPMMLDTGASRTMVQASLVVEAKVPVMHASDATVELQGIVGREQGRIGLLDPLTLGSWSLHGYPCLVRTYENRLTNRRGASRFPECLLGFDVALNRCTFLTLDYTSNEITFSFQERFRPQTGKRLASTPFRLKQGVPVITLRSGAVRWEAIVDTGSFNKIEISESLAGRLGVQQQGEQVKGLYLMAVGGTVTSGQANLRTVKLADLKLAGDQYRDVRVDIAPGPPRVGSFFLKDYRVTFDMRRKLLHLEW</sequence>
<dbReference type="InterPro" id="IPR034122">
    <property type="entry name" value="Retropepsin-like_bacterial"/>
</dbReference>
<name>A0ABP9NSG8_9BACT</name>
<dbReference type="Pfam" id="PF13650">
    <property type="entry name" value="Asp_protease_2"/>
    <property type="match status" value="1"/>
</dbReference>
<gene>
    <name evidence="2" type="ORF">GCM10023213_01070</name>
</gene>